<sequence>MPQHAVYRQATEALTQHRLKVVEAATERPATEQAAAGALPEVETQLEDGLVEEILETAQAELVLAERMLLWKPWEALEESVPEGQWVRHERK</sequence>
<organism evidence="9 10">
    <name type="scientific">Protomyces lactucae-debilis</name>
    <dbReference type="NCBI Taxonomy" id="2754530"/>
    <lineage>
        <taxon>Eukaryota</taxon>
        <taxon>Fungi</taxon>
        <taxon>Dikarya</taxon>
        <taxon>Ascomycota</taxon>
        <taxon>Taphrinomycotina</taxon>
        <taxon>Taphrinomycetes</taxon>
        <taxon>Taphrinales</taxon>
        <taxon>Protomycetaceae</taxon>
        <taxon>Protomyces</taxon>
    </lineage>
</organism>
<dbReference type="PANTHER" id="PTHR12653">
    <property type="entry name" value="NADH-UBIQUINONE OXIDOREDUCTASE 13 KD-B SUBUNIT"/>
    <property type="match status" value="1"/>
</dbReference>
<keyword evidence="3" id="KW-0813">Transport</keyword>
<evidence type="ECO:0000256" key="3">
    <source>
        <dbReference type="ARBA" id="ARBA00022448"/>
    </source>
</evidence>
<dbReference type="PANTHER" id="PTHR12653:SF0">
    <property type="entry name" value="NADH DEHYDROGENASE [UBIQUINONE] 1 ALPHA SUBCOMPLEX SUBUNIT 5"/>
    <property type="match status" value="1"/>
</dbReference>
<keyword evidence="8" id="KW-0472">Membrane</keyword>
<dbReference type="AlphaFoldDB" id="A0A1Y2FEU1"/>
<evidence type="ECO:0000256" key="8">
    <source>
        <dbReference type="ARBA" id="ARBA00023136"/>
    </source>
</evidence>
<dbReference type="InterPro" id="IPR006806">
    <property type="entry name" value="NDUFA5"/>
</dbReference>
<dbReference type="GO" id="GO:0022904">
    <property type="term" value="P:respiratory electron transport chain"/>
    <property type="evidence" value="ECO:0007669"/>
    <property type="project" value="InterPro"/>
</dbReference>
<accession>A0A1Y2FEU1</accession>
<evidence type="ECO:0000256" key="5">
    <source>
        <dbReference type="ARBA" id="ARBA00022792"/>
    </source>
</evidence>
<keyword evidence="6" id="KW-0249">Electron transport</keyword>
<dbReference type="GO" id="GO:0005743">
    <property type="term" value="C:mitochondrial inner membrane"/>
    <property type="evidence" value="ECO:0007669"/>
    <property type="project" value="UniProtKB-SubCell"/>
</dbReference>
<keyword evidence="7" id="KW-0496">Mitochondrion</keyword>
<evidence type="ECO:0000256" key="1">
    <source>
        <dbReference type="ARBA" id="ARBA00004443"/>
    </source>
</evidence>
<dbReference type="EMBL" id="MCFI01000010">
    <property type="protein sequence ID" value="ORY81924.1"/>
    <property type="molecule type" value="Genomic_DNA"/>
</dbReference>
<proteinExistence type="inferred from homology"/>
<evidence type="ECO:0000256" key="6">
    <source>
        <dbReference type="ARBA" id="ARBA00022982"/>
    </source>
</evidence>
<comment type="caution">
    <text evidence="9">The sequence shown here is derived from an EMBL/GenBank/DDBJ whole genome shotgun (WGS) entry which is preliminary data.</text>
</comment>
<dbReference type="RefSeq" id="XP_040725058.1">
    <property type="nucleotide sequence ID" value="XM_040869355.1"/>
</dbReference>
<keyword evidence="10" id="KW-1185">Reference proteome</keyword>
<evidence type="ECO:0000313" key="10">
    <source>
        <dbReference type="Proteomes" id="UP000193685"/>
    </source>
</evidence>
<evidence type="ECO:0000256" key="7">
    <source>
        <dbReference type="ARBA" id="ARBA00023128"/>
    </source>
</evidence>
<evidence type="ECO:0000256" key="2">
    <source>
        <dbReference type="ARBA" id="ARBA00010261"/>
    </source>
</evidence>
<reference evidence="9 10" key="1">
    <citation type="submission" date="2016-07" db="EMBL/GenBank/DDBJ databases">
        <title>Pervasive Adenine N6-methylation of Active Genes in Fungi.</title>
        <authorList>
            <consortium name="DOE Joint Genome Institute"/>
            <person name="Mondo S.J."/>
            <person name="Dannebaum R.O."/>
            <person name="Kuo R.C."/>
            <person name="Labutti K."/>
            <person name="Haridas S."/>
            <person name="Kuo A."/>
            <person name="Salamov A."/>
            <person name="Ahrendt S.R."/>
            <person name="Lipzen A."/>
            <person name="Sullivan W."/>
            <person name="Andreopoulos W.B."/>
            <person name="Clum A."/>
            <person name="Lindquist E."/>
            <person name="Daum C."/>
            <person name="Ramamoorthy G.K."/>
            <person name="Gryganskyi A."/>
            <person name="Culley D."/>
            <person name="Magnuson J.K."/>
            <person name="James T.Y."/>
            <person name="O'Malley M.A."/>
            <person name="Stajich J.E."/>
            <person name="Spatafora J.W."/>
            <person name="Visel A."/>
            <person name="Grigoriev I.V."/>
        </authorList>
    </citation>
    <scope>NUCLEOTIDE SEQUENCE [LARGE SCALE GENOMIC DNA]</scope>
    <source>
        <strain evidence="9 10">12-1054</strain>
    </source>
</reference>
<dbReference type="GeneID" id="63785954"/>
<protein>
    <recommendedName>
        <fullName evidence="11">ETC complex I subunit conserved region-domain-containing protein</fullName>
    </recommendedName>
</protein>
<dbReference type="OrthoDB" id="286811at2759"/>
<comment type="subcellular location">
    <subcellularLocation>
        <location evidence="1">Mitochondrion inner membrane</location>
        <topology evidence="1">Peripheral membrane protein</topology>
        <orientation evidence="1">Matrix side</orientation>
    </subcellularLocation>
</comment>
<comment type="similarity">
    <text evidence="2">Belongs to the complex I NDUFA5 subunit family.</text>
</comment>
<dbReference type="STRING" id="56484.A0A1Y2FEU1"/>
<evidence type="ECO:0000313" key="9">
    <source>
        <dbReference type="EMBL" id="ORY81924.1"/>
    </source>
</evidence>
<keyword evidence="5" id="KW-0999">Mitochondrion inner membrane</keyword>
<evidence type="ECO:0008006" key="11">
    <source>
        <dbReference type="Google" id="ProtNLM"/>
    </source>
</evidence>
<dbReference type="Proteomes" id="UP000193685">
    <property type="component" value="Unassembled WGS sequence"/>
</dbReference>
<dbReference type="OMA" id="GIHQAEN"/>
<name>A0A1Y2FEU1_PROLT</name>
<evidence type="ECO:0000256" key="4">
    <source>
        <dbReference type="ARBA" id="ARBA00022660"/>
    </source>
</evidence>
<keyword evidence="4" id="KW-0679">Respiratory chain</keyword>
<dbReference type="Pfam" id="PF04716">
    <property type="entry name" value="ETC_C1_NDUFA5"/>
    <property type="match status" value="1"/>
</dbReference>
<gene>
    <name evidence="9" type="ORF">BCR37DRAFT_379825</name>
</gene>